<dbReference type="PANTHER" id="PTHR10625">
    <property type="entry name" value="HISTONE DEACETYLASE HDAC1-RELATED"/>
    <property type="match status" value="1"/>
</dbReference>
<dbReference type="PRINTS" id="PR01270">
    <property type="entry name" value="HDASUPER"/>
</dbReference>
<name>L8HK10_ACACF</name>
<dbReference type="InterPro" id="IPR037138">
    <property type="entry name" value="His_deacetylse_dom_sf"/>
</dbReference>
<reference evidence="12 13" key="1">
    <citation type="journal article" date="2013" name="Genome Biol.">
        <title>Genome of Acanthamoeba castellanii highlights extensive lateral gene transfer and early evolution of tyrosine kinase signaling.</title>
        <authorList>
            <person name="Clarke M."/>
            <person name="Lohan A.J."/>
            <person name="Liu B."/>
            <person name="Lagkouvardos I."/>
            <person name="Roy S."/>
            <person name="Zafar N."/>
            <person name="Bertelli C."/>
            <person name="Schilde C."/>
            <person name="Kianianmomeni A."/>
            <person name="Burglin T.R."/>
            <person name="Frech C."/>
            <person name="Turcotte B."/>
            <person name="Kopec K.O."/>
            <person name="Synnott J.M."/>
            <person name="Choo C."/>
            <person name="Paponov I."/>
            <person name="Finkler A."/>
            <person name="Soon Heng Tan C."/>
            <person name="Hutchins A.P."/>
            <person name="Weinmeier T."/>
            <person name="Rattei T."/>
            <person name="Chu J.S."/>
            <person name="Gimenez G."/>
            <person name="Irimia M."/>
            <person name="Rigden D.J."/>
            <person name="Fitzpatrick D.A."/>
            <person name="Lorenzo-Morales J."/>
            <person name="Bateman A."/>
            <person name="Chiu C.H."/>
            <person name="Tang P."/>
            <person name="Hegemann P."/>
            <person name="Fromm H."/>
            <person name="Raoult D."/>
            <person name="Greub G."/>
            <person name="Miranda-Saavedra D."/>
            <person name="Chen N."/>
            <person name="Nash P."/>
            <person name="Ginger M.L."/>
            <person name="Horn M."/>
            <person name="Schaap P."/>
            <person name="Caler L."/>
            <person name="Loftus B."/>
        </authorList>
    </citation>
    <scope>NUCLEOTIDE SEQUENCE [LARGE SCALE GENOMIC DNA]</scope>
    <source>
        <strain evidence="12 13">Neff</strain>
    </source>
</reference>
<evidence type="ECO:0000313" key="13">
    <source>
        <dbReference type="Proteomes" id="UP000011083"/>
    </source>
</evidence>
<feature type="region of interest" description="Disordered" evidence="10">
    <location>
        <begin position="168"/>
        <end position="238"/>
    </location>
</feature>
<evidence type="ECO:0000256" key="8">
    <source>
        <dbReference type="ARBA" id="ARBA00023163"/>
    </source>
</evidence>
<evidence type="ECO:0000256" key="4">
    <source>
        <dbReference type="ARBA" id="ARBA00022491"/>
    </source>
</evidence>
<keyword evidence="9" id="KW-0539">Nucleus</keyword>
<evidence type="ECO:0000256" key="9">
    <source>
        <dbReference type="ARBA" id="ARBA00023242"/>
    </source>
</evidence>
<dbReference type="Gene3D" id="3.40.800.20">
    <property type="entry name" value="Histone deacetylase domain"/>
    <property type="match status" value="1"/>
</dbReference>
<keyword evidence="7" id="KW-0805">Transcription regulation</keyword>
<dbReference type="GO" id="GO:0141221">
    <property type="term" value="F:histone deacetylase activity, hydrolytic mechanism"/>
    <property type="evidence" value="ECO:0007669"/>
    <property type="project" value="UniProtKB-EC"/>
</dbReference>
<dbReference type="GeneID" id="14926052"/>
<dbReference type="KEGG" id="acan:ACA1_110250"/>
<dbReference type="Proteomes" id="UP000011083">
    <property type="component" value="Unassembled WGS sequence"/>
</dbReference>
<dbReference type="EC" id="3.5.1.98" evidence="3"/>
<dbReference type="PANTHER" id="PTHR10625:SF14">
    <property type="entry name" value="HISTONE DEACETYLASE 8"/>
    <property type="match status" value="1"/>
</dbReference>
<evidence type="ECO:0000256" key="2">
    <source>
        <dbReference type="ARBA" id="ARBA00006457"/>
    </source>
</evidence>
<keyword evidence="4" id="KW-0678">Repressor</keyword>
<evidence type="ECO:0000256" key="3">
    <source>
        <dbReference type="ARBA" id="ARBA00012111"/>
    </source>
</evidence>
<proteinExistence type="inferred from homology"/>
<dbReference type="Pfam" id="PF00850">
    <property type="entry name" value="Hist_deacetyl"/>
    <property type="match status" value="1"/>
</dbReference>
<sequence>MRQILQLELTSDRPRRRPAETEEVVFKRPISPTAHLKRRAPVSTASGRKGQLEGMRKLMAVKRLRRSTTPVTAGPPIPAADGKVVYVYSREATIAADLLPVNQGKAERTHALAAAYGLLQPSLVRLVAPKEATVQQLTEFHDADYLERLTDSKPQPKKQPEKRNIFGMKMGRDKQQQQQQKKKKPKQKRKPKKKKKTRSSDDEDSDDEGSDDDSSDDDSSASSSSSSSDSSEEEIRDGDEEFGLQHDCTPFPGVFQHAAMVAGATMAACEELKARRSSIAINWMGGRHPGFCYVNDIVLAILSLMGSFAKVLYIDIDIHHGDGVEEAFYYTDKVFCVSFHHYAPGFYPGTGRITQVGAGKGKYYTVNVPLKAGIGDEAYVELFAQVVSGIVTRYSPQAVLLSAADGWLPWRGFGACRGLGECVRTVRDLCKGRGDVPLLVLGGGGYNSTNAARAFTHFTSLLLDKELPNDIPEHRFFEDYKDHGFQLHLPAGHEPDKNDQAYLDQVRQTVQDNLARTAGAT</sequence>
<dbReference type="RefSeq" id="XP_004357168.1">
    <property type="nucleotide sequence ID" value="XM_004357112.1"/>
</dbReference>
<evidence type="ECO:0000259" key="11">
    <source>
        <dbReference type="Pfam" id="PF00850"/>
    </source>
</evidence>
<feature type="compositionally biased region" description="Acidic residues" evidence="10">
    <location>
        <begin position="201"/>
        <end position="219"/>
    </location>
</feature>
<dbReference type="VEuPathDB" id="AmoebaDB:ACA1_110250"/>
<dbReference type="SUPFAM" id="SSF52768">
    <property type="entry name" value="Arginase/deacetylase"/>
    <property type="match status" value="1"/>
</dbReference>
<dbReference type="GO" id="GO:0031507">
    <property type="term" value="P:heterochromatin formation"/>
    <property type="evidence" value="ECO:0007669"/>
    <property type="project" value="TreeGrafter"/>
</dbReference>
<gene>
    <name evidence="12" type="ORF">ACA1_110250</name>
</gene>
<feature type="compositionally biased region" description="Basic residues" evidence="10">
    <location>
        <begin position="180"/>
        <end position="197"/>
    </location>
</feature>
<keyword evidence="8" id="KW-0804">Transcription</keyword>
<dbReference type="STRING" id="1257118.L8HK10"/>
<feature type="domain" description="Histone deacetylase" evidence="11">
    <location>
        <begin position="101"/>
        <end position="461"/>
    </location>
</feature>
<evidence type="ECO:0000313" key="12">
    <source>
        <dbReference type="EMBL" id="ELR25013.1"/>
    </source>
</evidence>
<dbReference type="GO" id="GO:0005634">
    <property type="term" value="C:nucleus"/>
    <property type="evidence" value="ECO:0007669"/>
    <property type="project" value="UniProtKB-SubCell"/>
</dbReference>
<evidence type="ECO:0000256" key="1">
    <source>
        <dbReference type="ARBA" id="ARBA00004123"/>
    </source>
</evidence>
<feature type="compositionally biased region" description="Low complexity" evidence="10">
    <location>
        <begin position="220"/>
        <end position="229"/>
    </location>
</feature>
<dbReference type="EMBL" id="KB007806">
    <property type="protein sequence ID" value="ELR25013.1"/>
    <property type="molecule type" value="Genomic_DNA"/>
</dbReference>
<evidence type="ECO:0000256" key="7">
    <source>
        <dbReference type="ARBA" id="ARBA00023015"/>
    </source>
</evidence>
<comment type="similarity">
    <text evidence="2">Belongs to the histone deacetylase family. HD type 1 subfamily.</text>
</comment>
<evidence type="ECO:0000256" key="5">
    <source>
        <dbReference type="ARBA" id="ARBA00022801"/>
    </source>
</evidence>
<dbReference type="InterPro" id="IPR023696">
    <property type="entry name" value="Ureohydrolase_dom_sf"/>
</dbReference>
<evidence type="ECO:0000256" key="10">
    <source>
        <dbReference type="SAM" id="MobiDB-lite"/>
    </source>
</evidence>
<protein>
    <recommendedName>
        <fullName evidence="3">histone deacetylase</fullName>
        <ecNumber evidence="3">3.5.1.98</ecNumber>
    </recommendedName>
</protein>
<dbReference type="AlphaFoldDB" id="L8HK10"/>
<keyword evidence="5" id="KW-0378">Hydrolase</keyword>
<keyword evidence="13" id="KW-1185">Reference proteome</keyword>
<evidence type="ECO:0000256" key="6">
    <source>
        <dbReference type="ARBA" id="ARBA00022853"/>
    </source>
</evidence>
<keyword evidence="6" id="KW-0156">Chromatin regulator</keyword>
<dbReference type="InterPro" id="IPR023801">
    <property type="entry name" value="His_deacetylse_dom"/>
</dbReference>
<organism evidence="12 13">
    <name type="scientific">Acanthamoeba castellanii (strain ATCC 30010 / Neff)</name>
    <dbReference type="NCBI Taxonomy" id="1257118"/>
    <lineage>
        <taxon>Eukaryota</taxon>
        <taxon>Amoebozoa</taxon>
        <taxon>Discosea</taxon>
        <taxon>Longamoebia</taxon>
        <taxon>Centramoebida</taxon>
        <taxon>Acanthamoebidae</taxon>
        <taxon>Acanthamoeba</taxon>
    </lineage>
</organism>
<dbReference type="OMA" id="NDIPEHR"/>
<accession>L8HK10</accession>
<comment type="subcellular location">
    <subcellularLocation>
        <location evidence="1">Nucleus</location>
    </subcellularLocation>
</comment>
<dbReference type="InterPro" id="IPR000286">
    <property type="entry name" value="HDACs"/>
</dbReference>